<comment type="caution">
    <text evidence="2">The sequence shown here is derived from an EMBL/GenBank/DDBJ whole genome shotgun (WGS) entry which is preliminary data.</text>
</comment>
<dbReference type="Proteomes" id="UP001596157">
    <property type="component" value="Unassembled WGS sequence"/>
</dbReference>
<sequence>MNQVPGWEVGMPHGTTRDDDPFASGGHGRFLENGVAPPVIGALPDHPDVEETIRTEPQGARRYDREPPTSPIPAQTAEPEKKPGFFSKLFGR</sequence>
<keyword evidence="3" id="KW-1185">Reference proteome</keyword>
<organism evidence="2 3">
    <name type="scientific">Actinokineospora guangxiensis</name>
    <dbReference type="NCBI Taxonomy" id="1490288"/>
    <lineage>
        <taxon>Bacteria</taxon>
        <taxon>Bacillati</taxon>
        <taxon>Actinomycetota</taxon>
        <taxon>Actinomycetes</taxon>
        <taxon>Pseudonocardiales</taxon>
        <taxon>Pseudonocardiaceae</taxon>
        <taxon>Actinokineospora</taxon>
    </lineage>
</organism>
<feature type="region of interest" description="Disordered" evidence="1">
    <location>
        <begin position="1"/>
        <end position="92"/>
    </location>
</feature>
<reference evidence="3" key="1">
    <citation type="journal article" date="2019" name="Int. J. Syst. Evol. Microbiol.">
        <title>The Global Catalogue of Microorganisms (GCM) 10K type strain sequencing project: providing services to taxonomists for standard genome sequencing and annotation.</title>
        <authorList>
            <consortium name="The Broad Institute Genomics Platform"/>
            <consortium name="The Broad Institute Genome Sequencing Center for Infectious Disease"/>
            <person name="Wu L."/>
            <person name="Ma J."/>
        </authorList>
    </citation>
    <scope>NUCLEOTIDE SEQUENCE [LARGE SCALE GENOMIC DNA]</scope>
    <source>
        <strain evidence="3">CCUG 59778</strain>
    </source>
</reference>
<feature type="compositionally biased region" description="Basic and acidic residues" evidence="1">
    <location>
        <begin position="45"/>
        <end position="67"/>
    </location>
</feature>
<dbReference type="RefSeq" id="WP_378249042.1">
    <property type="nucleotide sequence ID" value="NZ_JBHSKF010000010.1"/>
</dbReference>
<gene>
    <name evidence="2" type="ORF">ACFPM7_19250</name>
</gene>
<name>A0ABW0EP50_9PSEU</name>
<dbReference type="EMBL" id="JBHSKF010000010">
    <property type="protein sequence ID" value="MFC5289193.1"/>
    <property type="molecule type" value="Genomic_DNA"/>
</dbReference>
<protein>
    <submittedName>
        <fullName evidence="2">Uncharacterized protein</fullName>
    </submittedName>
</protein>
<evidence type="ECO:0000313" key="3">
    <source>
        <dbReference type="Proteomes" id="UP001596157"/>
    </source>
</evidence>
<proteinExistence type="predicted"/>
<evidence type="ECO:0000313" key="2">
    <source>
        <dbReference type="EMBL" id="MFC5289193.1"/>
    </source>
</evidence>
<evidence type="ECO:0000256" key="1">
    <source>
        <dbReference type="SAM" id="MobiDB-lite"/>
    </source>
</evidence>
<accession>A0ABW0EP50</accession>